<accession>A0A9Q1QEW9</accession>
<dbReference type="Proteomes" id="UP001153076">
    <property type="component" value="Unassembled WGS sequence"/>
</dbReference>
<evidence type="ECO:0000313" key="2">
    <source>
        <dbReference type="Proteomes" id="UP001153076"/>
    </source>
</evidence>
<proteinExistence type="predicted"/>
<gene>
    <name evidence="1" type="ORF">Cgig2_013002</name>
</gene>
<dbReference type="EMBL" id="JAKOGI010000234">
    <property type="protein sequence ID" value="KAJ8439006.1"/>
    <property type="molecule type" value="Genomic_DNA"/>
</dbReference>
<organism evidence="1 2">
    <name type="scientific">Carnegiea gigantea</name>
    <dbReference type="NCBI Taxonomy" id="171969"/>
    <lineage>
        <taxon>Eukaryota</taxon>
        <taxon>Viridiplantae</taxon>
        <taxon>Streptophyta</taxon>
        <taxon>Embryophyta</taxon>
        <taxon>Tracheophyta</taxon>
        <taxon>Spermatophyta</taxon>
        <taxon>Magnoliopsida</taxon>
        <taxon>eudicotyledons</taxon>
        <taxon>Gunneridae</taxon>
        <taxon>Pentapetalae</taxon>
        <taxon>Caryophyllales</taxon>
        <taxon>Cactineae</taxon>
        <taxon>Cactaceae</taxon>
        <taxon>Cactoideae</taxon>
        <taxon>Echinocereeae</taxon>
        <taxon>Carnegiea</taxon>
    </lineage>
</organism>
<name>A0A9Q1QEW9_9CARY</name>
<protein>
    <submittedName>
        <fullName evidence="1">Uncharacterized protein</fullName>
    </submittedName>
</protein>
<comment type="caution">
    <text evidence="1">The sequence shown here is derived from an EMBL/GenBank/DDBJ whole genome shotgun (WGS) entry which is preliminary data.</text>
</comment>
<reference evidence="1" key="1">
    <citation type="submission" date="2022-04" db="EMBL/GenBank/DDBJ databases">
        <title>Carnegiea gigantea Genome sequencing and assembly v2.</title>
        <authorList>
            <person name="Copetti D."/>
            <person name="Sanderson M.J."/>
            <person name="Burquez A."/>
            <person name="Wojciechowski M.F."/>
        </authorList>
    </citation>
    <scope>NUCLEOTIDE SEQUENCE</scope>
    <source>
        <strain evidence="1">SGP5-SGP5p</strain>
        <tissue evidence="1">Aerial part</tissue>
    </source>
</reference>
<evidence type="ECO:0000313" key="1">
    <source>
        <dbReference type="EMBL" id="KAJ8439006.1"/>
    </source>
</evidence>
<dbReference type="AlphaFoldDB" id="A0A9Q1QEW9"/>
<keyword evidence="2" id="KW-1185">Reference proteome</keyword>
<sequence length="250" mass="28026">MNDKQKEAIREISFGNFLYLQVDMTLRKLTLDAGSIDRGKDFRRNFVTLLASTCLRGNQKGQVNYLVQNVLVDLSKLCYIDDVVFKLRSVPCQFPTLNLGWDRGYLDDSLDKTTVTDEEEQVNEEECHNKSVKDEAKAEDQTGVSRIQMKELIPGVCTLLKRVGKVAVESTTDALISDRPKKSKSGTPVVSQDSYELEGSLIKINSIEKHFVVSRDTVHDFSQFTPPSFSLGVSQEEKEALPKGVVIVDS</sequence>